<dbReference type="InterPro" id="IPR016193">
    <property type="entry name" value="Cytidine_deaminase-like"/>
</dbReference>
<comment type="catalytic activity">
    <reaction evidence="10">
        <text>5-amino-6-(5-phospho-D-ribitylamino)uracil + NADP(+) = 5-amino-6-(5-phospho-D-ribosylamino)uracil + NADPH + H(+)</text>
        <dbReference type="Rhea" id="RHEA:17845"/>
        <dbReference type="ChEBI" id="CHEBI:15378"/>
        <dbReference type="ChEBI" id="CHEBI:57783"/>
        <dbReference type="ChEBI" id="CHEBI:58349"/>
        <dbReference type="ChEBI" id="CHEBI:58421"/>
        <dbReference type="ChEBI" id="CHEBI:58453"/>
        <dbReference type="EC" id="1.1.1.193"/>
    </reaction>
</comment>
<dbReference type="EC" id="3.5.4.26" evidence="10"/>
<dbReference type="InterPro" id="IPR002734">
    <property type="entry name" value="RibDG_C"/>
</dbReference>
<comment type="cofactor">
    <cofactor evidence="10 13">
        <name>Zn(2+)</name>
        <dbReference type="ChEBI" id="CHEBI:29105"/>
    </cofactor>
    <text evidence="10 13">Binds 1 zinc ion.</text>
</comment>
<dbReference type="EMBL" id="PFBW01000145">
    <property type="protein sequence ID" value="PIR77285.1"/>
    <property type="molecule type" value="Genomic_DNA"/>
</dbReference>
<name>A0A2M6P0N5_9BACT</name>
<comment type="similarity">
    <text evidence="4 10">In the N-terminal section; belongs to the cytidine and deoxycytidylate deaminase family.</text>
</comment>
<comment type="function">
    <text evidence="1 10">Converts 2,5-diamino-6-(ribosylamino)-4(3h)-pyrimidinone 5'-phosphate into 5-amino-6-(ribosylamino)-2,4(1h,3h)-pyrimidinedione 5'-phosphate.</text>
</comment>
<feature type="domain" description="CMP/dCMP-type deaminase" evidence="14">
    <location>
        <begin position="1"/>
        <end position="125"/>
    </location>
</feature>
<dbReference type="Proteomes" id="UP000228528">
    <property type="component" value="Unassembled WGS sequence"/>
</dbReference>
<keyword evidence="9" id="KW-0511">Multifunctional enzyme</keyword>
<dbReference type="NCBIfam" id="TIGR00326">
    <property type="entry name" value="eubact_ribD"/>
    <property type="match status" value="1"/>
</dbReference>
<accession>A0A2M6P0N5</accession>
<dbReference type="PROSITE" id="PS00903">
    <property type="entry name" value="CYT_DCMP_DEAMINASES_1"/>
    <property type="match status" value="1"/>
</dbReference>
<dbReference type="PANTHER" id="PTHR11079">
    <property type="entry name" value="CYTOSINE DEAMINASE FAMILY MEMBER"/>
    <property type="match status" value="1"/>
</dbReference>
<dbReference type="GO" id="GO:0008835">
    <property type="term" value="F:diaminohydroxyphosphoribosylaminopyrimidine deaminase activity"/>
    <property type="evidence" value="ECO:0007669"/>
    <property type="project" value="UniProtKB-EC"/>
</dbReference>
<evidence type="ECO:0000256" key="8">
    <source>
        <dbReference type="ARBA" id="ARBA00022833"/>
    </source>
</evidence>
<feature type="binding site" evidence="13">
    <location>
        <position position="86"/>
    </location>
    <ligand>
        <name>Zn(2+)</name>
        <dbReference type="ChEBI" id="CHEBI:29105"/>
        <note>catalytic</note>
    </ligand>
</feature>
<feature type="binding site" evidence="12">
    <location>
        <position position="296"/>
    </location>
    <ligand>
        <name>substrate</name>
    </ligand>
</feature>
<sequence>MEVNYMARALEAAKRGIGFTAPNPCVGAILVKDGIIIGEGWHKRVGNSHAEAMAIENAKEQQHSIKGSTLYVTLEPCCQYGRTPPCTNTIARHGIKKVVIGSIDTFWRIHKEGIKQLRQLGVEVELMSKRDTLYKSIIALNQPFLKWASVGLPYVVMKHSASFSKNTVIKDDDSIRTVHYKKVQKDEDYELNISDAVLVDWQYVQVRDPVFQPNGYYRYKKVLRVILDPELNCDIDKQVFRDGNVLVVHTTKAPASRVHLYHEAGIPCFAFETSDMQIKKLLQYLGKKKITRLLVEGGNDIYQLFADEALYDPIIIDSVLWYITPVDEDNENPKHIVLPSGGVGRVSMVDEKLDIKSATSQQIGKTLKYIGRVNIY</sequence>
<dbReference type="InterPro" id="IPR024072">
    <property type="entry name" value="DHFR-like_dom_sf"/>
</dbReference>
<evidence type="ECO:0000256" key="3">
    <source>
        <dbReference type="ARBA" id="ARBA00004910"/>
    </source>
</evidence>
<dbReference type="SUPFAM" id="SSF53927">
    <property type="entry name" value="Cytidine deaminase-like"/>
    <property type="match status" value="1"/>
</dbReference>
<evidence type="ECO:0000256" key="10">
    <source>
        <dbReference type="PIRNR" id="PIRNR006769"/>
    </source>
</evidence>
<dbReference type="Gene3D" id="3.40.430.10">
    <property type="entry name" value="Dihydrofolate Reductase, subunit A"/>
    <property type="match status" value="1"/>
</dbReference>
<evidence type="ECO:0000256" key="5">
    <source>
        <dbReference type="ARBA" id="ARBA00007417"/>
    </source>
</evidence>
<dbReference type="AlphaFoldDB" id="A0A2M6P0N5"/>
<evidence type="ECO:0000313" key="15">
    <source>
        <dbReference type="EMBL" id="PIR77285.1"/>
    </source>
</evidence>
<feature type="binding site" evidence="13">
    <location>
        <position position="77"/>
    </location>
    <ligand>
        <name>Zn(2+)</name>
        <dbReference type="ChEBI" id="CHEBI:29105"/>
        <note>catalytic</note>
    </ligand>
</feature>
<dbReference type="CDD" id="cd01284">
    <property type="entry name" value="Riboflavin_deaminase-reductase"/>
    <property type="match status" value="1"/>
</dbReference>
<dbReference type="PROSITE" id="PS51747">
    <property type="entry name" value="CYT_DCMP_DEAMINASES_2"/>
    <property type="match status" value="1"/>
</dbReference>
<keyword evidence="10" id="KW-0378">Hydrolase</keyword>
<dbReference type="InterPro" id="IPR016192">
    <property type="entry name" value="APOBEC/CMP_deaminase_Zn-bd"/>
</dbReference>
<keyword evidence="8 10" id="KW-0862">Zinc</keyword>
<dbReference type="Pfam" id="PF00383">
    <property type="entry name" value="dCMP_cyt_deam_1"/>
    <property type="match status" value="1"/>
</dbReference>
<dbReference type="InterPro" id="IPR004794">
    <property type="entry name" value="Eubact_RibD"/>
</dbReference>
<dbReference type="InterPro" id="IPR002125">
    <property type="entry name" value="CMP_dCMP_dom"/>
</dbReference>
<feature type="binding site" evidence="12">
    <location>
        <position position="174"/>
    </location>
    <ligand>
        <name>substrate</name>
    </ligand>
</feature>
<comment type="catalytic activity">
    <reaction evidence="10">
        <text>2,5-diamino-6-hydroxy-4-(5-phosphoribosylamino)-pyrimidine + H2O + H(+) = 5-amino-6-(5-phospho-D-ribosylamino)uracil + NH4(+)</text>
        <dbReference type="Rhea" id="RHEA:21868"/>
        <dbReference type="ChEBI" id="CHEBI:15377"/>
        <dbReference type="ChEBI" id="CHEBI:15378"/>
        <dbReference type="ChEBI" id="CHEBI:28938"/>
        <dbReference type="ChEBI" id="CHEBI:58453"/>
        <dbReference type="ChEBI" id="CHEBI:58614"/>
        <dbReference type="EC" id="3.5.4.26"/>
    </reaction>
</comment>
<dbReference type="GO" id="GO:0008270">
    <property type="term" value="F:zinc ion binding"/>
    <property type="evidence" value="ECO:0007669"/>
    <property type="project" value="InterPro"/>
</dbReference>
<dbReference type="Gene3D" id="3.40.140.10">
    <property type="entry name" value="Cytidine Deaminase, domain 2"/>
    <property type="match status" value="1"/>
</dbReference>
<dbReference type="Pfam" id="PF01872">
    <property type="entry name" value="RibD_C"/>
    <property type="match status" value="1"/>
</dbReference>
<keyword evidence="10" id="KW-0521">NADP</keyword>
<dbReference type="GO" id="GO:0009231">
    <property type="term" value="P:riboflavin biosynthetic process"/>
    <property type="evidence" value="ECO:0007669"/>
    <property type="project" value="UniProtKB-UniPathway"/>
</dbReference>
<evidence type="ECO:0000256" key="9">
    <source>
        <dbReference type="ARBA" id="ARBA00023268"/>
    </source>
</evidence>
<comment type="similarity">
    <text evidence="5 10">In the C-terminal section; belongs to the HTP reductase family.</text>
</comment>
<evidence type="ECO:0000256" key="11">
    <source>
        <dbReference type="PIRSR" id="PIRSR006769-1"/>
    </source>
</evidence>
<evidence type="ECO:0000256" key="1">
    <source>
        <dbReference type="ARBA" id="ARBA00002151"/>
    </source>
</evidence>
<gene>
    <name evidence="15" type="primary">ribD</name>
    <name evidence="15" type="ORF">COU30_03355</name>
</gene>
<evidence type="ECO:0000259" key="14">
    <source>
        <dbReference type="PROSITE" id="PS51747"/>
    </source>
</evidence>
<evidence type="ECO:0000256" key="7">
    <source>
        <dbReference type="ARBA" id="ARBA00022723"/>
    </source>
</evidence>
<dbReference type="EC" id="1.1.1.193" evidence="10"/>
<dbReference type="PANTHER" id="PTHR11079:SF162">
    <property type="entry name" value="RIBOFLAVIN BIOSYNTHESIS PROTEIN PYRD, CHLOROPLASTIC"/>
    <property type="match status" value="1"/>
</dbReference>
<evidence type="ECO:0000313" key="16">
    <source>
        <dbReference type="Proteomes" id="UP000228528"/>
    </source>
</evidence>
<feature type="binding site" evidence="13">
    <location>
        <position position="49"/>
    </location>
    <ligand>
        <name>Zn(2+)</name>
        <dbReference type="ChEBI" id="CHEBI:29105"/>
        <note>catalytic</note>
    </ligand>
</feature>
<comment type="pathway">
    <text evidence="2 10">Cofactor biosynthesis; riboflavin biosynthesis; 5-amino-6-(D-ribitylamino)uracil from GTP: step 2/4.</text>
</comment>
<dbReference type="SUPFAM" id="SSF53597">
    <property type="entry name" value="Dihydrofolate reductase-like"/>
    <property type="match status" value="1"/>
</dbReference>
<keyword evidence="7 10" id="KW-0479">Metal-binding</keyword>
<evidence type="ECO:0000256" key="13">
    <source>
        <dbReference type="PIRSR" id="PIRSR006769-3"/>
    </source>
</evidence>
<evidence type="ECO:0000256" key="12">
    <source>
        <dbReference type="PIRSR" id="PIRSR006769-2"/>
    </source>
</evidence>
<dbReference type="PIRSF" id="PIRSF006769">
    <property type="entry name" value="RibD"/>
    <property type="match status" value="1"/>
</dbReference>
<proteinExistence type="inferred from homology"/>
<evidence type="ECO:0000256" key="6">
    <source>
        <dbReference type="ARBA" id="ARBA00022619"/>
    </source>
</evidence>
<keyword evidence="6 10" id="KW-0686">Riboflavin biosynthesis</keyword>
<evidence type="ECO:0000256" key="4">
    <source>
        <dbReference type="ARBA" id="ARBA00005259"/>
    </source>
</evidence>
<comment type="pathway">
    <text evidence="3 10">Cofactor biosynthesis; riboflavin biosynthesis; 5-amino-6-(D-ribitylamino)uracil from GTP: step 3/4.</text>
</comment>
<feature type="active site" description="Proton donor" evidence="11">
    <location>
        <position position="51"/>
    </location>
</feature>
<keyword evidence="10" id="KW-0560">Oxidoreductase</keyword>
<evidence type="ECO:0000256" key="2">
    <source>
        <dbReference type="ARBA" id="ARBA00004882"/>
    </source>
</evidence>
<organism evidence="15 16">
    <name type="scientific">Candidatus Magasanikbacteria bacterium CG10_big_fil_rev_8_21_14_0_10_38_6</name>
    <dbReference type="NCBI Taxonomy" id="1974647"/>
    <lineage>
        <taxon>Bacteria</taxon>
        <taxon>Candidatus Magasanikiibacteriota</taxon>
    </lineage>
</organism>
<reference evidence="16" key="1">
    <citation type="submission" date="2017-09" db="EMBL/GenBank/DDBJ databases">
        <title>Depth-based differentiation of microbial function through sediment-hosted aquifers and enrichment of novel symbionts in the deep terrestrial subsurface.</title>
        <authorList>
            <person name="Probst A.J."/>
            <person name="Ladd B."/>
            <person name="Jarett J.K."/>
            <person name="Geller-Mcgrath D.E."/>
            <person name="Sieber C.M.K."/>
            <person name="Emerson J.B."/>
            <person name="Anantharaman K."/>
            <person name="Thomas B.C."/>
            <person name="Malmstrom R."/>
            <person name="Stieglmeier M."/>
            <person name="Klingl A."/>
            <person name="Woyke T."/>
            <person name="Ryan C.M."/>
            <person name="Banfield J.F."/>
        </authorList>
    </citation>
    <scope>NUCLEOTIDE SEQUENCE [LARGE SCALE GENOMIC DNA]</scope>
</reference>
<dbReference type="UniPathway" id="UPA00275">
    <property type="reaction ID" value="UER00401"/>
</dbReference>
<protein>
    <recommendedName>
        <fullName evidence="10">Riboflavin biosynthesis protein RibD</fullName>
    </recommendedName>
    <domain>
        <recommendedName>
            <fullName evidence="10">Diaminohydroxyphosphoribosylaminopyrimidine deaminase</fullName>
            <shortName evidence="10">DRAP deaminase</shortName>
            <ecNumber evidence="10">3.5.4.26</ecNumber>
        </recommendedName>
        <alternativeName>
            <fullName evidence="10">Riboflavin-specific deaminase</fullName>
        </alternativeName>
    </domain>
    <domain>
        <recommendedName>
            <fullName evidence="10">5-amino-6-(5-phosphoribosylamino)uracil reductase</fullName>
            <ecNumber evidence="10">1.1.1.193</ecNumber>
        </recommendedName>
        <alternativeName>
            <fullName evidence="10">HTP reductase</fullName>
        </alternativeName>
    </domain>
</protein>
<comment type="caution">
    <text evidence="15">The sequence shown here is derived from an EMBL/GenBank/DDBJ whole genome shotgun (WGS) entry which is preliminary data.</text>
</comment>
<dbReference type="GO" id="GO:0008703">
    <property type="term" value="F:5-amino-6-(5-phosphoribosylamino)uracil reductase activity"/>
    <property type="evidence" value="ECO:0007669"/>
    <property type="project" value="UniProtKB-EC"/>
</dbReference>